<dbReference type="Gene3D" id="3.30.2350.10">
    <property type="entry name" value="Pseudouridine synthase"/>
    <property type="match status" value="1"/>
</dbReference>
<dbReference type="PANTHER" id="PTHR21600:SF44">
    <property type="entry name" value="RIBOSOMAL LARGE SUBUNIT PSEUDOURIDINE SYNTHASE D"/>
    <property type="match status" value="1"/>
</dbReference>
<dbReference type="FunFam" id="3.30.2350.10:FF:000006">
    <property type="entry name" value="Pseudouridine synthase"/>
    <property type="match status" value="1"/>
</dbReference>
<dbReference type="Gene3D" id="3.10.290.10">
    <property type="entry name" value="RNA-binding S4 domain"/>
    <property type="match status" value="1"/>
</dbReference>
<dbReference type="CDD" id="cd00165">
    <property type="entry name" value="S4"/>
    <property type="match status" value="1"/>
</dbReference>
<dbReference type="PROSITE" id="PS50889">
    <property type="entry name" value="S4"/>
    <property type="match status" value="1"/>
</dbReference>
<evidence type="ECO:0000256" key="3">
    <source>
        <dbReference type="ARBA" id="ARBA00023235"/>
    </source>
</evidence>
<dbReference type="OrthoDB" id="9807829at2"/>
<evidence type="ECO:0000313" key="10">
    <source>
        <dbReference type="EMBL" id="RMB11838.1"/>
    </source>
</evidence>
<keyword evidence="11" id="KW-1185">Reference proteome</keyword>
<dbReference type="EMBL" id="REFR01000009">
    <property type="protein sequence ID" value="RMB11838.1"/>
    <property type="molecule type" value="Genomic_DNA"/>
</dbReference>
<dbReference type="InParanoid" id="A0A3M0CQL5"/>
<evidence type="ECO:0000256" key="4">
    <source>
        <dbReference type="ARBA" id="ARBA00036882"/>
    </source>
</evidence>
<evidence type="ECO:0000313" key="11">
    <source>
        <dbReference type="Proteomes" id="UP000271227"/>
    </source>
</evidence>
<accession>A0A3M0CQL5</accession>
<dbReference type="Pfam" id="PF01479">
    <property type="entry name" value="S4"/>
    <property type="match status" value="1"/>
</dbReference>
<dbReference type="PANTHER" id="PTHR21600">
    <property type="entry name" value="MITOCHONDRIAL RNA PSEUDOURIDINE SYNTHASE"/>
    <property type="match status" value="1"/>
</dbReference>
<dbReference type="InterPro" id="IPR006224">
    <property type="entry name" value="PsdUridine_synth_RluA-like_CS"/>
</dbReference>
<dbReference type="SMART" id="SM00363">
    <property type="entry name" value="S4"/>
    <property type="match status" value="1"/>
</dbReference>
<dbReference type="FunCoup" id="A0A3M0CQL5">
    <property type="interactions" value="619"/>
</dbReference>
<dbReference type="EC" id="5.4.99.-" evidence="8"/>
<organism evidence="10 11">
    <name type="scientific">Eilatimonas milleporae</name>
    <dbReference type="NCBI Taxonomy" id="911205"/>
    <lineage>
        <taxon>Bacteria</taxon>
        <taxon>Pseudomonadati</taxon>
        <taxon>Pseudomonadota</taxon>
        <taxon>Alphaproteobacteria</taxon>
        <taxon>Kordiimonadales</taxon>
        <taxon>Kordiimonadaceae</taxon>
        <taxon>Eilatimonas</taxon>
    </lineage>
</organism>
<comment type="catalytic activity">
    <reaction evidence="4">
        <text>uridine(1911/1915/1917) in 23S rRNA = pseudouridine(1911/1915/1917) in 23S rRNA</text>
        <dbReference type="Rhea" id="RHEA:42524"/>
        <dbReference type="Rhea" id="RHEA-COMP:10097"/>
        <dbReference type="Rhea" id="RHEA-COMP:10098"/>
        <dbReference type="ChEBI" id="CHEBI:65314"/>
        <dbReference type="ChEBI" id="CHEBI:65315"/>
        <dbReference type="EC" id="5.4.99.23"/>
    </reaction>
</comment>
<dbReference type="CDD" id="cd02869">
    <property type="entry name" value="PseudoU_synth_RluA_like"/>
    <property type="match status" value="1"/>
</dbReference>
<keyword evidence="2 7" id="KW-0694">RNA-binding</keyword>
<keyword evidence="3 8" id="KW-0413">Isomerase</keyword>
<dbReference type="RefSeq" id="WP_121937074.1">
    <property type="nucleotide sequence ID" value="NZ_REFR01000009.1"/>
</dbReference>
<dbReference type="NCBIfam" id="TIGR00005">
    <property type="entry name" value="rluA_subfam"/>
    <property type="match status" value="1"/>
</dbReference>
<evidence type="ECO:0000256" key="2">
    <source>
        <dbReference type="ARBA" id="ARBA00022884"/>
    </source>
</evidence>
<dbReference type="InterPro" id="IPR002942">
    <property type="entry name" value="S4_RNA-bd"/>
</dbReference>
<comment type="similarity">
    <text evidence="1 8">Belongs to the pseudouridine synthase RluA family.</text>
</comment>
<dbReference type="Pfam" id="PF00849">
    <property type="entry name" value="PseudoU_synth_2"/>
    <property type="match status" value="1"/>
</dbReference>
<feature type="domain" description="RNA-binding S4" evidence="9">
    <location>
        <begin position="16"/>
        <end position="83"/>
    </location>
</feature>
<comment type="function">
    <text evidence="5">Responsible for synthesis of pseudouridine from uracil at positions 1911, 1915 and 1917 in 23S ribosomal RNA.</text>
</comment>
<dbReference type="PROSITE" id="PS01129">
    <property type="entry name" value="PSI_RLU"/>
    <property type="match status" value="1"/>
</dbReference>
<dbReference type="SUPFAM" id="SSF55120">
    <property type="entry name" value="Pseudouridine synthase"/>
    <property type="match status" value="1"/>
</dbReference>
<dbReference type="SUPFAM" id="SSF55174">
    <property type="entry name" value="Alpha-L RNA-binding motif"/>
    <property type="match status" value="1"/>
</dbReference>
<sequence>MEEAIEIHVAAEQSGARLDKLLADSLPDISRSRLKALIKEGHVTLAGEAQSLVTPSRTVKPGECYLVSIPPAASAEPLPENIPLTVLYEDSHLLVVDKPAGMVVHPAPGAERGTLVNALLHHCGDSLSGIGGVRRPGIVHRIDKDTSGLLVVAKNDIAHHGLAALFAAHDIDRLYTAVVHGHPAPAAGKIEGAIGRHPHDRKKMAIVTRGGKEAVTHYRTLSHFTNRGVPVGAEVECRLETGRTHQVRVHMTSIGHPLIGDGVYGARRAVSHRLPADLRGAILGFGRQALHARRLGFHHPVTGVLLGFDSPLPVDMARLLTALQTASEQ</sequence>
<dbReference type="InterPro" id="IPR006145">
    <property type="entry name" value="PsdUridine_synth_RsuA/RluA"/>
</dbReference>
<dbReference type="InterPro" id="IPR036986">
    <property type="entry name" value="S4_RNA-bd_sf"/>
</dbReference>
<evidence type="ECO:0000259" key="9">
    <source>
        <dbReference type="SMART" id="SM00363"/>
    </source>
</evidence>
<evidence type="ECO:0000256" key="5">
    <source>
        <dbReference type="ARBA" id="ARBA00056072"/>
    </source>
</evidence>
<dbReference type="GO" id="GO:0000455">
    <property type="term" value="P:enzyme-directed rRNA pseudouridine synthesis"/>
    <property type="evidence" value="ECO:0007669"/>
    <property type="project" value="UniProtKB-ARBA"/>
</dbReference>
<dbReference type="AlphaFoldDB" id="A0A3M0CQL5"/>
<evidence type="ECO:0000256" key="8">
    <source>
        <dbReference type="RuleBase" id="RU362028"/>
    </source>
</evidence>
<dbReference type="GO" id="GO:0003723">
    <property type="term" value="F:RNA binding"/>
    <property type="evidence" value="ECO:0007669"/>
    <property type="project" value="UniProtKB-KW"/>
</dbReference>
<evidence type="ECO:0000256" key="7">
    <source>
        <dbReference type="PROSITE-ProRule" id="PRU00182"/>
    </source>
</evidence>
<feature type="active site" evidence="6">
    <location>
        <position position="143"/>
    </location>
</feature>
<comment type="caution">
    <text evidence="10">The sequence shown here is derived from an EMBL/GenBank/DDBJ whole genome shotgun (WGS) entry which is preliminary data.</text>
</comment>
<protein>
    <recommendedName>
        <fullName evidence="8">Pseudouridine synthase</fullName>
        <ecNumber evidence="8">5.4.99.-</ecNumber>
    </recommendedName>
</protein>
<dbReference type="InterPro" id="IPR020103">
    <property type="entry name" value="PsdUridine_synth_cat_dom_sf"/>
</dbReference>
<comment type="catalytic activity">
    <reaction evidence="8">
        <text>a uridine in RNA = a pseudouridine in RNA</text>
        <dbReference type="Rhea" id="RHEA:48348"/>
        <dbReference type="Rhea" id="RHEA-COMP:12068"/>
        <dbReference type="Rhea" id="RHEA-COMP:12069"/>
        <dbReference type="ChEBI" id="CHEBI:65314"/>
        <dbReference type="ChEBI" id="CHEBI:65315"/>
    </reaction>
</comment>
<name>A0A3M0CQL5_9PROT</name>
<gene>
    <name evidence="10" type="ORF">BXY39_0323</name>
</gene>
<dbReference type="InterPro" id="IPR006225">
    <property type="entry name" value="PsdUridine_synth_RluC/D"/>
</dbReference>
<evidence type="ECO:0000256" key="1">
    <source>
        <dbReference type="ARBA" id="ARBA00010876"/>
    </source>
</evidence>
<dbReference type="InterPro" id="IPR050188">
    <property type="entry name" value="RluA_PseudoU_synthase"/>
</dbReference>
<dbReference type="GO" id="GO:0160140">
    <property type="term" value="F:23S rRNA pseudouridine(1911/1915/1917) synthase activity"/>
    <property type="evidence" value="ECO:0007669"/>
    <property type="project" value="UniProtKB-EC"/>
</dbReference>
<dbReference type="Proteomes" id="UP000271227">
    <property type="component" value="Unassembled WGS sequence"/>
</dbReference>
<evidence type="ECO:0000256" key="6">
    <source>
        <dbReference type="PIRSR" id="PIRSR606225-1"/>
    </source>
</evidence>
<proteinExistence type="inferred from homology"/>
<reference evidence="10 11" key="1">
    <citation type="submission" date="2018-10" db="EMBL/GenBank/DDBJ databases">
        <title>Genomic Encyclopedia of Archaeal and Bacterial Type Strains, Phase II (KMG-II): from individual species to whole genera.</title>
        <authorList>
            <person name="Goeker M."/>
        </authorList>
    </citation>
    <scope>NUCLEOTIDE SEQUENCE [LARGE SCALE GENOMIC DNA]</scope>
    <source>
        <strain evidence="10 11">DSM 25217</strain>
    </source>
</reference>